<dbReference type="RefSeq" id="WP_197429753.1">
    <property type="nucleotide sequence ID" value="NZ_WPCU01000004.1"/>
</dbReference>
<feature type="transmembrane region" description="Helical" evidence="7">
    <location>
        <begin position="198"/>
        <end position="220"/>
    </location>
</feature>
<dbReference type="GO" id="GO:0005886">
    <property type="term" value="C:plasma membrane"/>
    <property type="evidence" value="ECO:0007669"/>
    <property type="project" value="UniProtKB-SubCell"/>
</dbReference>
<keyword evidence="10" id="KW-1185">Reference proteome</keyword>
<comment type="similarity">
    <text evidence="7">Belongs to the binding-protein-dependent transport system permease family.</text>
</comment>
<dbReference type="PANTHER" id="PTHR43163:SF7">
    <property type="entry name" value="DIPEPTIDE-TRANSPORT INTEGRAL MEMBRANE PROTEIN ABC TRANSPORTER DPPB-RELATED"/>
    <property type="match status" value="1"/>
</dbReference>
<reference evidence="9 10" key="1">
    <citation type="submission" date="2019-12" db="EMBL/GenBank/DDBJ databases">
        <title>Auraticoccus cholistani sp. nov., an actinomycete isolated from soil of Cholistan desert.</title>
        <authorList>
            <person name="Cheema M.T."/>
        </authorList>
    </citation>
    <scope>NUCLEOTIDE SEQUENCE [LARGE SCALE GENOMIC DNA]</scope>
    <source>
        <strain evidence="9 10">F435</strain>
    </source>
</reference>
<dbReference type="PANTHER" id="PTHR43163">
    <property type="entry name" value="DIPEPTIDE TRANSPORT SYSTEM PERMEASE PROTEIN DPPB-RELATED"/>
    <property type="match status" value="1"/>
</dbReference>
<evidence type="ECO:0000256" key="5">
    <source>
        <dbReference type="ARBA" id="ARBA00022989"/>
    </source>
</evidence>
<evidence type="ECO:0000256" key="6">
    <source>
        <dbReference type="ARBA" id="ARBA00023136"/>
    </source>
</evidence>
<accession>A0A6A9UR34</accession>
<sequence>MGRYVARRLLQGLLTLFLVMVLLHLLTTAAIQLNGNPALAFFGDRVPTAAQLQAVSERYGLGDACYNQLGNPCVGPFLDRLAAYATGDFGTDLRGREVTEIVAVAAPNTLRLFAVVGLTWLVVGMTLGSLAARYRGRAADHGIRAGSILVDAFPVFVMLLVYKFVVTVPMSTWARDTFGAESLPALLFRPSFSPDHPWATVLVPGVLLGLAGSAAFIRLVRAAQLENYNAEHVRTARSKGLGERHVTLFHIVRNSSIPVVTAIGFVFAEALAGAVVTEGLMNVYGMGGVLWSAVRDSDVSVVVGIVTLLAVVTVVVMIVVDLLYAALDPRIRFD</sequence>
<keyword evidence="5 7" id="KW-1133">Transmembrane helix</keyword>
<evidence type="ECO:0000256" key="1">
    <source>
        <dbReference type="ARBA" id="ARBA00004651"/>
    </source>
</evidence>
<protein>
    <submittedName>
        <fullName evidence="9">ABC transporter permease subunit</fullName>
    </submittedName>
</protein>
<name>A0A6A9UR34_9ACTN</name>
<feature type="transmembrane region" description="Helical" evidence="7">
    <location>
        <begin position="259"/>
        <end position="281"/>
    </location>
</feature>
<gene>
    <name evidence="9" type="ORF">GC722_03620</name>
</gene>
<evidence type="ECO:0000313" key="10">
    <source>
        <dbReference type="Proteomes" id="UP000435304"/>
    </source>
</evidence>
<dbReference type="CDD" id="cd06261">
    <property type="entry name" value="TM_PBP2"/>
    <property type="match status" value="1"/>
</dbReference>
<dbReference type="EMBL" id="WPCU01000004">
    <property type="protein sequence ID" value="MVA75121.1"/>
    <property type="molecule type" value="Genomic_DNA"/>
</dbReference>
<dbReference type="InterPro" id="IPR000515">
    <property type="entry name" value="MetI-like"/>
</dbReference>
<feature type="transmembrane region" description="Helical" evidence="7">
    <location>
        <begin position="301"/>
        <end position="327"/>
    </location>
</feature>
<evidence type="ECO:0000259" key="8">
    <source>
        <dbReference type="PROSITE" id="PS50928"/>
    </source>
</evidence>
<evidence type="ECO:0000256" key="3">
    <source>
        <dbReference type="ARBA" id="ARBA00022475"/>
    </source>
</evidence>
<comment type="subcellular location">
    <subcellularLocation>
        <location evidence="1 7">Cell membrane</location>
        <topology evidence="1 7">Multi-pass membrane protein</topology>
    </subcellularLocation>
</comment>
<keyword evidence="4 7" id="KW-0812">Transmembrane</keyword>
<keyword evidence="2 7" id="KW-0813">Transport</keyword>
<dbReference type="Proteomes" id="UP000435304">
    <property type="component" value="Unassembled WGS sequence"/>
</dbReference>
<feature type="domain" description="ABC transmembrane type-1" evidence="8">
    <location>
        <begin position="106"/>
        <end position="324"/>
    </location>
</feature>
<dbReference type="SUPFAM" id="SSF161098">
    <property type="entry name" value="MetI-like"/>
    <property type="match status" value="1"/>
</dbReference>
<dbReference type="GO" id="GO:0055085">
    <property type="term" value="P:transmembrane transport"/>
    <property type="evidence" value="ECO:0007669"/>
    <property type="project" value="InterPro"/>
</dbReference>
<dbReference type="Pfam" id="PF00528">
    <property type="entry name" value="BPD_transp_1"/>
    <property type="match status" value="1"/>
</dbReference>
<feature type="transmembrane region" description="Helical" evidence="7">
    <location>
        <begin position="112"/>
        <end position="131"/>
    </location>
</feature>
<organism evidence="9 10">
    <name type="scientific">Auraticoccus cholistanensis</name>
    <dbReference type="NCBI Taxonomy" id="2656650"/>
    <lineage>
        <taxon>Bacteria</taxon>
        <taxon>Bacillati</taxon>
        <taxon>Actinomycetota</taxon>
        <taxon>Actinomycetes</taxon>
        <taxon>Propionibacteriales</taxon>
        <taxon>Propionibacteriaceae</taxon>
        <taxon>Auraticoccus</taxon>
    </lineage>
</organism>
<evidence type="ECO:0000256" key="2">
    <source>
        <dbReference type="ARBA" id="ARBA00022448"/>
    </source>
</evidence>
<keyword evidence="6 7" id="KW-0472">Membrane</keyword>
<evidence type="ECO:0000313" key="9">
    <source>
        <dbReference type="EMBL" id="MVA75121.1"/>
    </source>
</evidence>
<dbReference type="PROSITE" id="PS50928">
    <property type="entry name" value="ABC_TM1"/>
    <property type="match status" value="1"/>
</dbReference>
<keyword evidence="3" id="KW-1003">Cell membrane</keyword>
<feature type="transmembrane region" description="Helical" evidence="7">
    <location>
        <begin position="12"/>
        <end position="33"/>
    </location>
</feature>
<comment type="caution">
    <text evidence="9">The sequence shown here is derived from an EMBL/GenBank/DDBJ whole genome shotgun (WGS) entry which is preliminary data.</text>
</comment>
<dbReference type="InterPro" id="IPR035906">
    <property type="entry name" value="MetI-like_sf"/>
</dbReference>
<proteinExistence type="inferred from homology"/>
<evidence type="ECO:0000256" key="4">
    <source>
        <dbReference type="ARBA" id="ARBA00022692"/>
    </source>
</evidence>
<feature type="transmembrane region" description="Helical" evidence="7">
    <location>
        <begin position="143"/>
        <end position="165"/>
    </location>
</feature>
<dbReference type="AlphaFoldDB" id="A0A6A9UR34"/>
<dbReference type="Gene3D" id="1.10.3720.10">
    <property type="entry name" value="MetI-like"/>
    <property type="match status" value="1"/>
</dbReference>
<evidence type="ECO:0000256" key="7">
    <source>
        <dbReference type="RuleBase" id="RU363032"/>
    </source>
</evidence>